<organism evidence="1">
    <name type="scientific">Pseudomonas brassicacearum</name>
    <dbReference type="NCBI Taxonomy" id="930166"/>
    <lineage>
        <taxon>Bacteria</taxon>
        <taxon>Pseudomonadati</taxon>
        <taxon>Pseudomonadota</taxon>
        <taxon>Gammaproteobacteria</taxon>
        <taxon>Pseudomonadales</taxon>
        <taxon>Pseudomonadaceae</taxon>
        <taxon>Pseudomonas</taxon>
    </lineage>
</organism>
<feature type="non-terminal residue" evidence="1">
    <location>
        <position position="190"/>
    </location>
</feature>
<dbReference type="AlphaFoldDB" id="A0A110BIN1"/>
<dbReference type="EMBL" id="LN998256">
    <property type="protein sequence ID" value="CUX07164.1"/>
    <property type="molecule type" value="Genomic_DNA"/>
</dbReference>
<accession>A0A110BIN1</accession>
<feature type="non-terminal residue" evidence="1">
    <location>
        <position position="1"/>
    </location>
</feature>
<name>A0A110BIN1_9PSED</name>
<reference evidence="1" key="2">
    <citation type="submission" date="2016-02" db="EMBL/GenBank/DDBJ databases">
        <title>Rhizobacterial phosphate solublization for enhanced yield of potatao.</title>
        <authorList>
            <person name="Kashif Hanif M."/>
        </authorList>
    </citation>
    <scope>NUCLEOTIDE SEQUENCE</scope>
    <source>
        <strain evidence="1">KPS-5</strain>
    </source>
</reference>
<proteinExistence type="predicted"/>
<sequence>ISFPAIDAVLNDLLGGSKNALRHRLQMARVVKAGSYPMALASFRRYNIDKIHRIIKLCIDFEADFMKLATCQFYSWSQLNRVSLLPTREQLVRVERIIIEIPRQTGGPRASVQLIFVTPDYYEERPKACMNGGGSIVLTKTPDGTAFALSRCRSDAREINTTCGTTACSTSGRLVSASFVFHAMTVCPSP</sequence>
<dbReference type="SUPFAM" id="SSF102114">
    <property type="entry name" value="Radical SAM enzymes"/>
    <property type="match status" value="1"/>
</dbReference>
<reference evidence="1" key="1">
    <citation type="submission" date="2015-12" db="EMBL/GenBank/DDBJ databases">
        <authorList>
            <person name="Shamseldin A."/>
            <person name="Moawad H."/>
            <person name="Abd El-Rahim W.M."/>
            <person name="Sadowsky M.J."/>
        </authorList>
    </citation>
    <scope>NUCLEOTIDE SEQUENCE</scope>
    <source>
        <strain evidence="1">KPS-5</strain>
    </source>
</reference>
<evidence type="ECO:0000313" key="1">
    <source>
        <dbReference type="EMBL" id="CUX07164.1"/>
    </source>
</evidence>
<gene>
    <name evidence="1" type="primary">pqqE</name>
</gene>
<dbReference type="InterPro" id="IPR058240">
    <property type="entry name" value="rSAM_sf"/>
</dbReference>
<protein>
    <submittedName>
        <fullName evidence="1">Pyrroloquinoline quinone</fullName>
    </submittedName>
</protein>